<feature type="compositionally biased region" description="Polar residues" evidence="1">
    <location>
        <begin position="250"/>
        <end position="262"/>
    </location>
</feature>
<gene>
    <name evidence="2" type="ORF">J4Q44_G00259540</name>
</gene>
<sequence length="680" mass="71472">MPKSDTWPGGVAMESLINMDSAGSYDSVVSMNSGFSDDSLEHLSIEERACLMFLESTIESLEMEEDSGLSNDEPDPSSLAAKHGHLSMAQTRLEDVSKLQHDDSGRDQKSFLNCRVPTPLLLANGLASIQIKATGATTHPKAPGEATQPSVPTAAIEPKAPVVATQPSTAGAVTDLKPPKVITEPTVPEVVTDPKAPKKATVPKTSELTSDIKAPGLATITKVPVLSTESKTPELATDPKAFEYAVNFQVSGSETTPSSATSDLPKDDSVDNMPKGVSVDSKPAKCNIKVPSELDLKLIPPPSDFRDVELEEESDPPVPAELRGPLTYSELEQLRRQVSMKRAAPASPGTQEAPPSKPHVDLPVSTQAPLSPSDVLPTPITEALEPKSRPAVAPKPKRLPYNIILKFHKLDSHPGPSLPSPIDRSMIDPHKVRLEALRKLGLLKTEDGDSGPVVSSKSQKSCAPPPSPRSLVATQTKASAQILTPAPVPAITLTPVPAITFTPVPAPALTPALVPAPVSATTPAPPTTPIPAPVPVPATTPAPVPAQFSDNAKPLPSPATLPSPPKHIPPPIRVRSATLERSGMGLSSYMASNASLRANRGPNVPLFPGDLRNSRPRPASLGTGKDFVNVQGEASHPQPGHGGSQNKLPCSHGISVLICPKSKSGEARREALKKLGLLRD</sequence>
<organism evidence="2 3">
    <name type="scientific">Coregonus suidteri</name>
    <dbReference type="NCBI Taxonomy" id="861788"/>
    <lineage>
        <taxon>Eukaryota</taxon>
        <taxon>Metazoa</taxon>
        <taxon>Chordata</taxon>
        <taxon>Craniata</taxon>
        <taxon>Vertebrata</taxon>
        <taxon>Euteleostomi</taxon>
        <taxon>Actinopterygii</taxon>
        <taxon>Neopterygii</taxon>
        <taxon>Teleostei</taxon>
        <taxon>Protacanthopterygii</taxon>
        <taxon>Salmoniformes</taxon>
        <taxon>Salmonidae</taxon>
        <taxon>Coregoninae</taxon>
        <taxon>Coregonus</taxon>
    </lineage>
</organism>
<evidence type="ECO:0000313" key="2">
    <source>
        <dbReference type="EMBL" id="KAK6303500.1"/>
    </source>
</evidence>
<dbReference type="Proteomes" id="UP001356427">
    <property type="component" value="Unassembled WGS sequence"/>
</dbReference>
<evidence type="ECO:0000313" key="3">
    <source>
        <dbReference type="Proteomes" id="UP001356427"/>
    </source>
</evidence>
<proteinExistence type="predicted"/>
<dbReference type="InterPro" id="IPR026152">
    <property type="entry name" value="SARG"/>
</dbReference>
<name>A0AAN8QG84_9TELE</name>
<keyword evidence="3" id="KW-1185">Reference proteome</keyword>
<dbReference type="AlphaFoldDB" id="A0AAN8QG84"/>
<feature type="region of interest" description="Disordered" evidence="1">
    <location>
        <begin position="443"/>
        <end position="478"/>
    </location>
</feature>
<dbReference type="EMBL" id="JAGTTL010000024">
    <property type="protein sequence ID" value="KAK6303500.1"/>
    <property type="molecule type" value="Genomic_DNA"/>
</dbReference>
<dbReference type="PANTHER" id="PTHR21555">
    <property type="entry name" value="SPECIFICALLY ANDROGEN-REGULATED GENE PROTEIN"/>
    <property type="match status" value="1"/>
</dbReference>
<feature type="region of interest" description="Disordered" evidence="1">
    <location>
        <begin position="250"/>
        <end position="395"/>
    </location>
</feature>
<evidence type="ECO:0000256" key="1">
    <source>
        <dbReference type="SAM" id="MobiDB-lite"/>
    </source>
</evidence>
<dbReference type="Pfam" id="PF15385">
    <property type="entry name" value="SARG"/>
    <property type="match status" value="2"/>
</dbReference>
<accession>A0AAN8QG84</accession>
<dbReference type="PANTHER" id="PTHR21555:SF0">
    <property type="entry name" value="SPECIFICALLY ANDROGEN-REGULATED GENE PROTEIN"/>
    <property type="match status" value="1"/>
</dbReference>
<reference evidence="2 3" key="1">
    <citation type="submission" date="2021-04" db="EMBL/GenBank/DDBJ databases">
        <authorList>
            <person name="De Guttry C."/>
            <person name="Zahm M."/>
            <person name="Klopp C."/>
            <person name="Cabau C."/>
            <person name="Louis A."/>
            <person name="Berthelot C."/>
            <person name="Parey E."/>
            <person name="Roest Crollius H."/>
            <person name="Montfort J."/>
            <person name="Robinson-Rechavi M."/>
            <person name="Bucao C."/>
            <person name="Bouchez O."/>
            <person name="Gislard M."/>
            <person name="Lluch J."/>
            <person name="Milhes M."/>
            <person name="Lampietro C."/>
            <person name="Lopez Roques C."/>
            <person name="Donnadieu C."/>
            <person name="Braasch I."/>
            <person name="Desvignes T."/>
            <person name="Postlethwait J."/>
            <person name="Bobe J."/>
            <person name="Wedekind C."/>
            <person name="Guiguen Y."/>
        </authorList>
    </citation>
    <scope>NUCLEOTIDE SEQUENCE [LARGE SCALE GENOMIC DNA]</scope>
    <source>
        <strain evidence="2">Cs_M1</strain>
        <tissue evidence="2">Blood</tissue>
    </source>
</reference>
<evidence type="ECO:0008006" key="4">
    <source>
        <dbReference type="Google" id="ProtNLM"/>
    </source>
</evidence>
<protein>
    <recommendedName>
        <fullName evidence="4">Specifically androgen-regulated gene protein</fullName>
    </recommendedName>
</protein>
<comment type="caution">
    <text evidence="2">The sequence shown here is derived from an EMBL/GenBank/DDBJ whole genome shotgun (WGS) entry which is preliminary data.</text>
</comment>
<feature type="region of interest" description="Disordered" evidence="1">
    <location>
        <begin position="607"/>
        <end position="648"/>
    </location>
</feature>